<dbReference type="Gene3D" id="3.10.129.10">
    <property type="entry name" value="Hotdog Thioesterase"/>
    <property type="match status" value="1"/>
</dbReference>
<dbReference type="Pfam" id="PF03061">
    <property type="entry name" value="4HBT"/>
    <property type="match status" value="1"/>
</dbReference>
<dbReference type="InterPro" id="IPR006683">
    <property type="entry name" value="Thioestr_dom"/>
</dbReference>
<proteinExistence type="predicted"/>
<gene>
    <name evidence="3" type="ORF">NBRC116591_10220</name>
</gene>
<feature type="domain" description="Thioesterase" evidence="2">
    <location>
        <begin position="89"/>
        <end position="160"/>
    </location>
</feature>
<evidence type="ECO:0000313" key="4">
    <source>
        <dbReference type="Proteomes" id="UP001465153"/>
    </source>
</evidence>
<dbReference type="InterPro" id="IPR003736">
    <property type="entry name" value="PAAI_dom"/>
</dbReference>
<organism evidence="3 4">
    <name type="scientific">Sessilibacter corallicola</name>
    <dbReference type="NCBI Taxonomy" id="2904075"/>
    <lineage>
        <taxon>Bacteria</taxon>
        <taxon>Pseudomonadati</taxon>
        <taxon>Pseudomonadota</taxon>
        <taxon>Gammaproteobacteria</taxon>
        <taxon>Cellvibrionales</taxon>
        <taxon>Cellvibrionaceae</taxon>
        <taxon>Sessilibacter</taxon>
    </lineage>
</organism>
<name>A0ABQ0A6D5_9GAMM</name>
<keyword evidence="1" id="KW-0378">Hydrolase</keyword>
<reference evidence="3 4" key="1">
    <citation type="submission" date="2024-04" db="EMBL/GenBank/DDBJ databases">
        <title>Draft genome sequence of Sessilibacter corallicola NBRC 116591.</title>
        <authorList>
            <person name="Miyakawa T."/>
            <person name="Kusuya Y."/>
            <person name="Miura T."/>
        </authorList>
    </citation>
    <scope>NUCLEOTIDE SEQUENCE [LARGE SCALE GENOMIC DNA]</scope>
    <source>
        <strain evidence="3 4">KU-00831-HH</strain>
    </source>
</reference>
<dbReference type="InterPro" id="IPR029069">
    <property type="entry name" value="HotDog_dom_sf"/>
</dbReference>
<dbReference type="PANTHER" id="PTHR43240:SF7">
    <property type="entry name" value="BLR7284 PROTEIN"/>
    <property type="match status" value="1"/>
</dbReference>
<evidence type="ECO:0000313" key="3">
    <source>
        <dbReference type="EMBL" id="GAA6167212.1"/>
    </source>
</evidence>
<dbReference type="CDD" id="cd03443">
    <property type="entry name" value="PaaI_thioesterase"/>
    <property type="match status" value="1"/>
</dbReference>
<dbReference type="EMBL" id="BAABWN010000003">
    <property type="protein sequence ID" value="GAA6167212.1"/>
    <property type="molecule type" value="Genomic_DNA"/>
</dbReference>
<sequence length="195" mass="21496">MVCLKSVANVFECSGEDMSGSGFNSKIDYGDESDLVPMAEVRELCYKVLGGLEIPNHVSQLKMEYDRIDRGDVVMKMPFQESLIGNPINGVMHGGAITTLLDTCCGAAALSVLKDLSFAPTLDLRVDYLSRGDNQSEIWAQAEIYRLTDSIIFARGIAYQNREKPVAQVHANFARLSPKHTAVMKESIYAILGRE</sequence>
<dbReference type="SUPFAM" id="SSF54637">
    <property type="entry name" value="Thioesterase/thiol ester dehydrase-isomerase"/>
    <property type="match status" value="1"/>
</dbReference>
<dbReference type="NCBIfam" id="TIGR00369">
    <property type="entry name" value="unchar_dom_1"/>
    <property type="match status" value="1"/>
</dbReference>
<dbReference type="Proteomes" id="UP001465153">
    <property type="component" value="Unassembled WGS sequence"/>
</dbReference>
<keyword evidence="4" id="KW-1185">Reference proteome</keyword>
<evidence type="ECO:0000256" key="1">
    <source>
        <dbReference type="ARBA" id="ARBA00022801"/>
    </source>
</evidence>
<evidence type="ECO:0000259" key="2">
    <source>
        <dbReference type="Pfam" id="PF03061"/>
    </source>
</evidence>
<accession>A0ABQ0A6D5</accession>
<protein>
    <recommendedName>
        <fullName evidence="2">Thioesterase domain-containing protein</fullName>
    </recommendedName>
</protein>
<dbReference type="PANTHER" id="PTHR43240">
    <property type="entry name" value="1,4-DIHYDROXY-2-NAPHTHOYL-COA THIOESTERASE 1"/>
    <property type="match status" value="1"/>
</dbReference>
<comment type="caution">
    <text evidence="3">The sequence shown here is derived from an EMBL/GenBank/DDBJ whole genome shotgun (WGS) entry which is preliminary data.</text>
</comment>